<dbReference type="AlphaFoldDB" id="A0A4V6NNM1"/>
<evidence type="ECO:0000259" key="5">
    <source>
        <dbReference type="Pfam" id="PF00296"/>
    </source>
</evidence>
<dbReference type="InterPro" id="IPR011251">
    <property type="entry name" value="Luciferase-like_dom"/>
</dbReference>
<name>A0A4V6NNM1_9ACTN</name>
<organism evidence="6 7">
    <name type="scientific">Kribbella antiqua</name>
    <dbReference type="NCBI Taxonomy" id="2512217"/>
    <lineage>
        <taxon>Bacteria</taxon>
        <taxon>Bacillati</taxon>
        <taxon>Actinomycetota</taxon>
        <taxon>Actinomycetes</taxon>
        <taxon>Propionibacteriales</taxon>
        <taxon>Kribbellaceae</taxon>
        <taxon>Kribbella</taxon>
    </lineage>
</organism>
<evidence type="ECO:0000256" key="3">
    <source>
        <dbReference type="ARBA" id="ARBA00023002"/>
    </source>
</evidence>
<dbReference type="Proteomes" id="UP000295573">
    <property type="component" value="Unassembled WGS sequence"/>
</dbReference>
<proteinExistence type="predicted"/>
<evidence type="ECO:0000313" key="7">
    <source>
        <dbReference type="Proteomes" id="UP000295573"/>
    </source>
</evidence>
<dbReference type="Gene3D" id="3.20.20.30">
    <property type="entry name" value="Luciferase-like domain"/>
    <property type="match status" value="1"/>
</dbReference>
<feature type="domain" description="Luciferase-like" evidence="5">
    <location>
        <begin position="198"/>
        <end position="385"/>
    </location>
</feature>
<dbReference type="RefSeq" id="WP_132148622.1">
    <property type="nucleotide sequence ID" value="NZ_SLWR01000004.1"/>
</dbReference>
<reference evidence="6 7" key="1">
    <citation type="journal article" date="2015" name="Stand. Genomic Sci.">
        <title>Genomic Encyclopedia of Bacterial and Archaeal Type Strains, Phase III: the genomes of soil and plant-associated and newly described type strains.</title>
        <authorList>
            <person name="Whitman W.B."/>
            <person name="Woyke T."/>
            <person name="Klenk H.P."/>
            <person name="Zhou Y."/>
            <person name="Lilburn T.G."/>
            <person name="Beck B.J."/>
            <person name="De Vos P."/>
            <person name="Vandamme P."/>
            <person name="Eisen J.A."/>
            <person name="Garrity G."/>
            <person name="Hugenholtz P."/>
            <person name="Kyrpides N.C."/>
        </authorList>
    </citation>
    <scope>NUCLEOTIDE SEQUENCE [LARGE SCALE GENOMIC DNA]</scope>
    <source>
        <strain evidence="6 7">VKM Ac-2541</strain>
    </source>
</reference>
<dbReference type="Pfam" id="PF13671">
    <property type="entry name" value="AAA_33"/>
    <property type="match status" value="1"/>
</dbReference>
<dbReference type="SUPFAM" id="SSF51679">
    <property type="entry name" value="Bacterial luciferase-like"/>
    <property type="match status" value="1"/>
</dbReference>
<dbReference type="Gene3D" id="3.40.50.300">
    <property type="entry name" value="P-loop containing nucleotide triphosphate hydrolases"/>
    <property type="match status" value="1"/>
</dbReference>
<dbReference type="EMBL" id="SLWR01000004">
    <property type="protein sequence ID" value="TCO48620.1"/>
    <property type="molecule type" value="Genomic_DNA"/>
</dbReference>
<dbReference type="PANTHER" id="PTHR42847:SF8">
    <property type="entry name" value="CONSERVED PROTEIN"/>
    <property type="match status" value="1"/>
</dbReference>
<keyword evidence="7" id="KW-1185">Reference proteome</keyword>
<keyword evidence="4 6" id="KW-0503">Monooxygenase</keyword>
<keyword evidence="1" id="KW-0285">Flavoprotein</keyword>
<dbReference type="InterPro" id="IPR036661">
    <property type="entry name" value="Luciferase-like_sf"/>
</dbReference>
<sequence>MDERKLPSPCVVILVGPGASGKSSWAAERFAADLIVSSDRLRALVGAGEDDIAASADAFALLEEVVRQRIGRRLTTVIDTLGLDRERRLRWLGLARDAGMPCVAVGFDTPAAECRRRNRGRSKRIPADALTSQLKSWAVVKTELPLEGYDEVLEPGGVRVVPEAFVDAGAAAVRQAEAPTGLRFGLQLSSYTHPGGRAATAEWIREVAGRAEAAGFNAIYVMDHFRQIPQVGRAWEDFLESWTTLGYLAACTTRVRLGTLVSGITYRNVAHLGKIAATLDVLSGGRAVCGVGLAWFEAEHKAYGWSFPPVDDRYALLSDALQLLPVLWGPGNKPFRGAVLDVPDTTCYPRPLQEHLPVLVGGSGPRTLRLASKYADAVNVFGDVAQVRKLAGYVSGDVELTHLSTTLVGKDHRHVDELVERLRPRNQNPARYAASVNAGTVDDQIGRFRELSEAGVAEVMISLPQLEGLETMAEVISAFRL</sequence>
<protein>
    <submittedName>
        <fullName evidence="6">Alkanesulfonate monooxygenase SsuD/methylene tetrahydromethanopterin reductase-like flavin-dependent oxidoreductase (Luciferase family)</fullName>
    </submittedName>
</protein>
<keyword evidence="2" id="KW-0288">FMN</keyword>
<dbReference type="Pfam" id="PF00296">
    <property type="entry name" value="Bac_luciferase"/>
    <property type="match status" value="1"/>
</dbReference>
<dbReference type="OrthoDB" id="143323at2"/>
<dbReference type="InterPro" id="IPR027417">
    <property type="entry name" value="P-loop_NTPase"/>
</dbReference>
<dbReference type="SUPFAM" id="SSF52540">
    <property type="entry name" value="P-loop containing nucleoside triphosphate hydrolases"/>
    <property type="match status" value="1"/>
</dbReference>
<dbReference type="PANTHER" id="PTHR42847">
    <property type="entry name" value="ALKANESULFONATE MONOOXYGENASE"/>
    <property type="match status" value="1"/>
</dbReference>
<evidence type="ECO:0000256" key="4">
    <source>
        <dbReference type="ARBA" id="ARBA00023033"/>
    </source>
</evidence>
<dbReference type="InterPro" id="IPR050172">
    <property type="entry name" value="SsuD_RutA_monooxygenase"/>
</dbReference>
<accession>A0A4V6NNM1</accession>
<dbReference type="GO" id="GO:0008726">
    <property type="term" value="F:alkanesulfonate monooxygenase activity"/>
    <property type="evidence" value="ECO:0007669"/>
    <property type="project" value="TreeGrafter"/>
</dbReference>
<dbReference type="GO" id="GO:0046306">
    <property type="term" value="P:alkanesulfonate catabolic process"/>
    <property type="evidence" value="ECO:0007669"/>
    <property type="project" value="TreeGrafter"/>
</dbReference>
<gene>
    <name evidence="6" type="ORF">EV646_104442</name>
</gene>
<evidence type="ECO:0000256" key="2">
    <source>
        <dbReference type="ARBA" id="ARBA00022643"/>
    </source>
</evidence>
<comment type="caution">
    <text evidence="6">The sequence shown here is derived from an EMBL/GenBank/DDBJ whole genome shotgun (WGS) entry which is preliminary data.</text>
</comment>
<evidence type="ECO:0000313" key="6">
    <source>
        <dbReference type="EMBL" id="TCO48620.1"/>
    </source>
</evidence>
<evidence type="ECO:0000256" key="1">
    <source>
        <dbReference type="ARBA" id="ARBA00022630"/>
    </source>
</evidence>
<keyword evidence="3" id="KW-0560">Oxidoreductase</keyword>